<sequence length="121" mass="13524">MERVVKSGSGWRIGWNPNAAEFKGLLGTDDWAIELTEAELNDFCRLLAQLADTMKQLAAELMDEEKIACEAESDLLWMEVEGYPHAYSLRFILNTGRCAEGRWNNSAVPGLQQAAGMLKVF</sequence>
<reference evidence="1" key="1">
    <citation type="submission" date="2021-05" db="EMBL/GenBank/DDBJ databases">
        <authorList>
            <person name="Pietrasiak N."/>
            <person name="Ward R."/>
            <person name="Stajich J.E."/>
            <person name="Kurbessoian T."/>
        </authorList>
    </citation>
    <scope>NUCLEOTIDE SEQUENCE</scope>
    <source>
        <strain evidence="1">JT2-VF2</strain>
    </source>
</reference>
<dbReference type="EMBL" id="JAHHHN010000001">
    <property type="protein sequence ID" value="MBW4559828.1"/>
    <property type="molecule type" value="Genomic_DNA"/>
</dbReference>
<dbReference type="InterPro" id="IPR014947">
    <property type="entry name" value="DUF1818"/>
</dbReference>
<reference evidence="1" key="2">
    <citation type="journal article" date="2022" name="Microbiol. Resour. Announc.">
        <title>Metagenome Sequencing to Explore Phylogenomics of Terrestrial Cyanobacteria.</title>
        <authorList>
            <person name="Ward R.D."/>
            <person name="Stajich J.E."/>
            <person name="Johansen J.R."/>
            <person name="Huntemann M."/>
            <person name="Clum A."/>
            <person name="Foster B."/>
            <person name="Foster B."/>
            <person name="Roux S."/>
            <person name="Palaniappan K."/>
            <person name="Varghese N."/>
            <person name="Mukherjee S."/>
            <person name="Reddy T.B.K."/>
            <person name="Daum C."/>
            <person name="Copeland A."/>
            <person name="Chen I.A."/>
            <person name="Ivanova N.N."/>
            <person name="Kyrpides N.C."/>
            <person name="Shapiro N."/>
            <person name="Eloe-Fadrosh E.A."/>
            <person name="Pietrasiak N."/>
        </authorList>
    </citation>
    <scope>NUCLEOTIDE SEQUENCE</scope>
    <source>
        <strain evidence="1">JT2-VF2</strain>
    </source>
</reference>
<dbReference type="GO" id="GO:0006355">
    <property type="term" value="P:regulation of DNA-templated transcription"/>
    <property type="evidence" value="ECO:0007669"/>
    <property type="project" value="InterPro"/>
</dbReference>
<dbReference type="InterPro" id="IPR009044">
    <property type="entry name" value="ssDNA-bd_transcriptional_reg"/>
</dbReference>
<dbReference type="Pfam" id="PF08848">
    <property type="entry name" value="DUF1818"/>
    <property type="match status" value="1"/>
</dbReference>
<accession>A0A951PVK5</accession>
<proteinExistence type="predicted"/>
<dbReference type="Proteomes" id="UP000715781">
    <property type="component" value="Unassembled WGS sequence"/>
</dbReference>
<protein>
    <submittedName>
        <fullName evidence="1">DUF1818 family protein</fullName>
    </submittedName>
</protein>
<evidence type="ECO:0000313" key="2">
    <source>
        <dbReference type="Proteomes" id="UP000715781"/>
    </source>
</evidence>
<comment type="caution">
    <text evidence="1">The sequence shown here is derived from an EMBL/GenBank/DDBJ whole genome shotgun (WGS) entry which is preliminary data.</text>
</comment>
<dbReference type="GO" id="GO:0003677">
    <property type="term" value="F:DNA binding"/>
    <property type="evidence" value="ECO:0007669"/>
    <property type="project" value="InterPro"/>
</dbReference>
<organism evidence="1 2">
    <name type="scientific">Mojavia pulchra JT2-VF2</name>
    <dbReference type="NCBI Taxonomy" id="287848"/>
    <lineage>
        <taxon>Bacteria</taxon>
        <taxon>Bacillati</taxon>
        <taxon>Cyanobacteriota</taxon>
        <taxon>Cyanophyceae</taxon>
        <taxon>Nostocales</taxon>
        <taxon>Nostocaceae</taxon>
    </lineage>
</organism>
<dbReference type="Gene3D" id="2.30.31.10">
    <property type="entry name" value="Transcriptional Coactivator Pc4, Chain A"/>
    <property type="match status" value="1"/>
</dbReference>
<evidence type="ECO:0000313" key="1">
    <source>
        <dbReference type="EMBL" id="MBW4559828.1"/>
    </source>
</evidence>
<name>A0A951PVK5_9NOST</name>
<dbReference type="SUPFAM" id="SSF54447">
    <property type="entry name" value="ssDNA-binding transcriptional regulator domain"/>
    <property type="match status" value="1"/>
</dbReference>
<gene>
    <name evidence="1" type="ORF">KME32_01515</name>
</gene>
<dbReference type="AlphaFoldDB" id="A0A951PVK5"/>